<reference evidence="2" key="1">
    <citation type="journal article" date="2023" name="Int. J. Syst. Evol. Microbiol.">
        <title>Collibacillus ludicampi gen. nov., sp. nov., a new soil bacterium of the family Alicyclobacillaceae.</title>
        <authorList>
            <person name="Jojima T."/>
            <person name="Ioku Y."/>
            <person name="Fukuta Y."/>
            <person name="Shirasaka N."/>
            <person name="Matsumura Y."/>
            <person name="Mori M."/>
        </authorList>
    </citation>
    <scope>NUCLEOTIDE SEQUENCE</scope>
    <source>
        <strain evidence="2">TP075</strain>
    </source>
</reference>
<sequence length="280" mass="30870">MAFQVLTETQIVANLIDTYTSLITTSDDVNTGSVIRSAFEAFAQELARLYRNAQENAAEIQKMAAYTMFNFPLLPAQEAYTMVTFSTPTPPTSPVTIPAGTTVAVPGTNIQYQTPAATTWPAGATSFSVRVVCTQTGTIGNQRANTVTQLVTPIPGLNNVTVTNPRDIRTGTNLETEDQRANRFQQWVNSLHRGDVRSLIYGAKTAQLVDQYGYVTEQVMKAQLVEGNGSNTLYIDNGYYSTSQQLVQQCQQVINGYTDQNGVVHVNQFLYRLFLSQIRI</sequence>
<keyword evidence="3" id="KW-1185">Reference proteome</keyword>
<name>A0AAV4LBS3_9BACL</name>
<dbReference type="EMBL" id="BOQE01000001">
    <property type="protein sequence ID" value="GIM45246.1"/>
    <property type="molecule type" value="Genomic_DNA"/>
</dbReference>
<evidence type="ECO:0000313" key="3">
    <source>
        <dbReference type="Proteomes" id="UP001057291"/>
    </source>
</evidence>
<feature type="domain" description="Baseplate protein J-like barrel" evidence="1">
    <location>
        <begin position="83"/>
        <end position="168"/>
    </location>
</feature>
<dbReference type="Pfam" id="PF04865">
    <property type="entry name" value="Baseplate_J"/>
    <property type="match status" value="1"/>
</dbReference>
<dbReference type="AlphaFoldDB" id="A0AAV4LBS3"/>
<comment type="caution">
    <text evidence="2">The sequence shown here is derived from an EMBL/GenBank/DDBJ whole genome shotgun (WGS) entry which is preliminary data.</text>
</comment>
<protein>
    <recommendedName>
        <fullName evidence="1">Baseplate protein J-like barrel domain-containing protein</fullName>
    </recommendedName>
</protein>
<organism evidence="2 3">
    <name type="scientific">Collibacillus ludicampi</name>
    <dbReference type="NCBI Taxonomy" id="2771369"/>
    <lineage>
        <taxon>Bacteria</taxon>
        <taxon>Bacillati</taxon>
        <taxon>Bacillota</taxon>
        <taxon>Bacilli</taxon>
        <taxon>Bacillales</taxon>
        <taxon>Alicyclobacillaceae</taxon>
        <taxon>Collibacillus</taxon>
    </lineage>
</organism>
<proteinExistence type="predicted"/>
<evidence type="ECO:0000259" key="1">
    <source>
        <dbReference type="Pfam" id="PF04865"/>
    </source>
</evidence>
<dbReference type="InterPro" id="IPR006949">
    <property type="entry name" value="Barrel_Baseplate_J-like"/>
</dbReference>
<accession>A0AAV4LBS3</accession>
<gene>
    <name evidence="2" type="ORF">DNHGIG_07950</name>
</gene>
<evidence type="ECO:0000313" key="2">
    <source>
        <dbReference type="EMBL" id="GIM45246.1"/>
    </source>
</evidence>
<dbReference type="Proteomes" id="UP001057291">
    <property type="component" value="Unassembled WGS sequence"/>
</dbReference>
<dbReference type="RefSeq" id="WP_282198463.1">
    <property type="nucleotide sequence ID" value="NZ_BOQE01000001.1"/>
</dbReference>